<feature type="transmembrane region" description="Helical" evidence="1">
    <location>
        <begin position="62"/>
        <end position="82"/>
    </location>
</feature>
<evidence type="ECO:0000256" key="1">
    <source>
        <dbReference type="SAM" id="Phobius"/>
    </source>
</evidence>
<comment type="caution">
    <text evidence="2">The sequence shown here is derived from an EMBL/GenBank/DDBJ whole genome shotgun (WGS) entry which is preliminary data.</text>
</comment>
<proteinExistence type="predicted"/>
<dbReference type="Proteomes" id="UP000315312">
    <property type="component" value="Unassembled WGS sequence"/>
</dbReference>
<keyword evidence="1" id="KW-0472">Membrane</keyword>
<dbReference type="AlphaFoldDB" id="A0A562KH03"/>
<keyword evidence="1" id="KW-1133">Transmembrane helix</keyword>
<accession>A0A562KH03</accession>
<reference evidence="2 3" key="1">
    <citation type="journal article" date="2015" name="Stand. Genomic Sci.">
        <title>Genomic Encyclopedia of Bacterial and Archaeal Type Strains, Phase III: the genomes of soil and plant-associated and newly described type strains.</title>
        <authorList>
            <person name="Whitman W.B."/>
            <person name="Woyke T."/>
            <person name="Klenk H.P."/>
            <person name="Zhou Y."/>
            <person name="Lilburn T.G."/>
            <person name="Beck B.J."/>
            <person name="De Vos P."/>
            <person name="Vandamme P."/>
            <person name="Eisen J.A."/>
            <person name="Garrity G."/>
            <person name="Hugenholtz P."/>
            <person name="Kyrpides N.C."/>
        </authorList>
    </citation>
    <scope>NUCLEOTIDE SEQUENCE [LARGE SCALE GENOMIC DNA]</scope>
    <source>
        <strain evidence="2 3">CGMCC 1.6844</strain>
    </source>
</reference>
<evidence type="ECO:0000313" key="3">
    <source>
        <dbReference type="Proteomes" id="UP000315312"/>
    </source>
</evidence>
<keyword evidence="1" id="KW-0812">Transmembrane</keyword>
<dbReference type="EMBL" id="VLKM01000005">
    <property type="protein sequence ID" value="TWH94661.1"/>
    <property type="molecule type" value="Genomic_DNA"/>
</dbReference>
<keyword evidence="3" id="KW-1185">Reference proteome</keyword>
<organism evidence="2 3">
    <name type="scientific">Flavobacterium cheniae</name>
    <dbReference type="NCBI Taxonomy" id="295428"/>
    <lineage>
        <taxon>Bacteria</taxon>
        <taxon>Pseudomonadati</taxon>
        <taxon>Bacteroidota</taxon>
        <taxon>Flavobacteriia</taxon>
        <taxon>Flavobacteriales</taxon>
        <taxon>Flavobacteriaceae</taxon>
        <taxon>Flavobacterium</taxon>
    </lineage>
</organism>
<protein>
    <submittedName>
        <fullName evidence="2">Uncharacterized protein</fullName>
    </submittedName>
</protein>
<name>A0A562KH03_9FLAO</name>
<evidence type="ECO:0000313" key="2">
    <source>
        <dbReference type="EMBL" id="TWH94661.1"/>
    </source>
</evidence>
<sequence length="88" mass="10464">MKIIRYFYKSIYAFFYVRLGSDKYTSEAASISILAILLLLFILILINVVFITSFSFNFLKEANQWVIFISIFILYLVIRFFLIKVIKN</sequence>
<feature type="transmembrane region" description="Helical" evidence="1">
    <location>
        <begin position="33"/>
        <end position="56"/>
    </location>
</feature>
<gene>
    <name evidence="2" type="ORF">IP97_01373</name>
</gene>